<evidence type="ECO:0000256" key="4">
    <source>
        <dbReference type="ARBA" id="ARBA00023098"/>
    </source>
</evidence>
<comment type="caution">
    <text evidence="8">The sequence shown here is derived from an EMBL/GenBank/DDBJ whole genome shotgun (WGS) entry which is preliminary data.</text>
</comment>
<name>A0A370WZL9_9GAMM</name>
<dbReference type="RefSeq" id="WP_115479352.1">
    <property type="nucleotide sequence ID" value="NZ_QRBF01000007.1"/>
</dbReference>
<evidence type="ECO:0000256" key="1">
    <source>
        <dbReference type="ARBA" id="ARBA00005189"/>
    </source>
</evidence>
<dbReference type="PANTHER" id="PTHR10434:SF64">
    <property type="entry name" value="1-ACYL-SN-GLYCEROL-3-PHOSPHATE ACYLTRANSFERASE-RELATED"/>
    <property type="match status" value="1"/>
</dbReference>
<dbReference type="EMBL" id="QRBF01000007">
    <property type="protein sequence ID" value="RDS81447.1"/>
    <property type="molecule type" value="Genomic_DNA"/>
</dbReference>
<keyword evidence="9" id="KW-1185">Reference proteome</keyword>
<dbReference type="OrthoDB" id="9806880at2"/>
<organism evidence="8 9">
    <name type="scientific">Dyella psychrodurans</name>
    <dbReference type="NCBI Taxonomy" id="1927960"/>
    <lineage>
        <taxon>Bacteria</taxon>
        <taxon>Pseudomonadati</taxon>
        <taxon>Pseudomonadota</taxon>
        <taxon>Gammaproteobacteria</taxon>
        <taxon>Lysobacterales</taxon>
        <taxon>Rhodanobacteraceae</taxon>
        <taxon>Dyella</taxon>
    </lineage>
</organism>
<dbReference type="SUPFAM" id="SSF69593">
    <property type="entry name" value="Glycerol-3-phosphate (1)-acyltransferase"/>
    <property type="match status" value="1"/>
</dbReference>
<reference evidence="8 9" key="1">
    <citation type="submission" date="2018-07" db="EMBL/GenBank/DDBJ databases">
        <title>Dyella monticola sp. nov. and Dyella psychrodurans sp. nov. isolated from monsoon evergreen broad-leaved forest soil of Dinghu Mountain, China.</title>
        <authorList>
            <person name="Gao Z."/>
            <person name="Qiu L."/>
        </authorList>
    </citation>
    <scope>NUCLEOTIDE SEQUENCE [LARGE SCALE GENOMIC DNA]</scope>
    <source>
        <strain evidence="8 9">4MSK11</strain>
    </source>
</reference>
<dbReference type="Proteomes" id="UP000255334">
    <property type="component" value="Unassembled WGS sequence"/>
</dbReference>
<proteinExistence type="predicted"/>
<dbReference type="GO" id="GO:0003841">
    <property type="term" value="F:1-acylglycerol-3-phosphate O-acyltransferase activity"/>
    <property type="evidence" value="ECO:0007669"/>
    <property type="project" value="TreeGrafter"/>
</dbReference>
<keyword evidence="6" id="KW-0472">Membrane</keyword>
<evidence type="ECO:0000256" key="2">
    <source>
        <dbReference type="ARBA" id="ARBA00022516"/>
    </source>
</evidence>
<evidence type="ECO:0000313" key="9">
    <source>
        <dbReference type="Proteomes" id="UP000255334"/>
    </source>
</evidence>
<keyword evidence="4" id="KW-0443">Lipid metabolism</keyword>
<accession>A0A370WZL9</accession>
<keyword evidence="2" id="KW-0444">Lipid biosynthesis</keyword>
<comment type="pathway">
    <text evidence="1">Lipid metabolism.</text>
</comment>
<dbReference type="Pfam" id="PF01553">
    <property type="entry name" value="Acyltransferase"/>
    <property type="match status" value="1"/>
</dbReference>
<keyword evidence="5 8" id="KW-0012">Acyltransferase</keyword>
<keyword evidence="6" id="KW-1133">Transmembrane helix</keyword>
<evidence type="ECO:0000256" key="3">
    <source>
        <dbReference type="ARBA" id="ARBA00022679"/>
    </source>
</evidence>
<feature type="transmembrane region" description="Helical" evidence="6">
    <location>
        <begin position="20"/>
        <end position="43"/>
    </location>
</feature>
<dbReference type="InterPro" id="IPR002123">
    <property type="entry name" value="Plipid/glycerol_acylTrfase"/>
</dbReference>
<keyword evidence="6" id="KW-0812">Transmembrane</keyword>
<dbReference type="CDD" id="cd07989">
    <property type="entry name" value="LPLAT_AGPAT-like"/>
    <property type="match status" value="1"/>
</dbReference>
<gene>
    <name evidence="8" type="ORF">DWU99_17420</name>
</gene>
<evidence type="ECO:0000256" key="6">
    <source>
        <dbReference type="SAM" id="Phobius"/>
    </source>
</evidence>
<evidence type="ECO:0000256" key="5">
    <source>
        <dbReference type="ARBA" id="ARBA00023315"/>
    </source>
</evidence>
<feature type="domain" description="Phospholipid/glycerol acyltransferase" evidence="7">
    <location>
        <begin position="87"/>
        <end position="199"/>
    </location>
</feature>
<dbReference type="SMART" id="SM00563">
    <property type="entry name" value="PlsC"/>
    <property type="match status" value="1"/>
</dbReference>
<evidence type="ECO:0000259" key="7">
    <source>
        <dbReference type="SMART" id="SM00563"/>
    </source>
</evidence>
<dbReference type="AlphaFoldDB" id="A0A370WZL9"/>
<sequence>MSIEAVSAPDRDLLRPLRYLWRIPLLLLHIVLGIFLCGFILTWNRHRVMKNGREPFTHRMIRAWSTGLMRIFGLRSVRVGQPLSDAALFVANHTSWIDIELLHSQRAACFVAKAEIASWPLVGWLAASGGTIFHRRGSNHSLASVMQVMVDRMREGRSVAVFPEGGTGHNGVLKVFHARIFQAALDAEVPVQPVALRFARDGKRQVDAGFREDENFMQNFLRLLGGPAMDAEVHFLEPVPTHPDGRRRMAELARERIAIALEDRAG</sequence>
<protein>
    <submittedName>
        <fullName evidence="8">1-acyl-sn-glycerol-3-phosphate acyltransferase</fullName>
    </submittedName>
</protein>
<evidence type="ECO:0000313" key="8">
    <source>
        <dbReference type="EMBL" id="RDS81447.1"/>
    </source>
</evidence>
<keyword evidence="3 8" id="KW-0808">Transferase</keyword>
<dbReference type="PANTHER" id="PTHR10434">
    <property type="entry name" value="1-ACYL-SN-GLYCEROL-3-PHOSPHATE ACYLTRANSFERASE"/>
    <property type="match status" value="1"/>
</dbReference>
<dbReference type="GO" id="GO:0006654">
    <property type="term" value="P:phosphatidic acid biosynthetic process"/>
    <property type="evidence" value="ECO:0007669"/>
    <property type="project" value="TreeGrafter"/>
</dbReference>